<proteinExistence type="predicted"/>
<dbReference type="eggNOG" id="COG1432">
    <property type="taxonomic scope" value="Bacteria"/>
</dbReference>
<gene>
    <name evidence="3" type="ordered locus">Plabr_1213</name>
</gene>
<dbReference type="AlphaFoldDB" id="F0SLT5"/>
<keyword evidence="4" id="KW-1185">Reference proteome</keyword>
<dbReference type="PANTHER" id="PTHR35811">
    <property type="entry name" value="SLR1870 PROTEIN"/>
    <property type="match status" value="1"/>
</dbReference>
<feature type="region of interest" description="Disordered" evidence="1">
    <location>
        <begin position="226"/>
        <end position="245"/>
    </location>
</feature>
<dbReference type="EMBL" id="CP002546">
    <property type="protein sequence ID" value="ADY58826.1"/>
    <property type="molecule type" value="Genomic_DNA"/>
</dbReference>
<dbReference type="CDD" id="cd11297">
    <property type="entry name" value="PIN_LabA-like_N_1"/>
    <property type="match status" value="1"/>
</dbReference>
<dbReference type="InterPro" id="IPR021139">
    <property type="entry name" value="NYN"/>
</dbReference>
<dbReference type="Pfam" id="PF12872">
    <property type="entry name" value="OST-HTH"/>
    <property type="match status" value="1"/>
</dbReference>
<accession>F0SLT5</accession>
<dbReference type="InterPro" id="IPR025605">
    <property type="entry name" value="OST-HTH/LOTUS_dom"/>
</dbReference>
<dbReference type="RefSeq" id="WP_013627559.1">
    <property type="nucleotide sequence ID" value="NC_015174.1"/>
</dbReference>
<name>F0SLT5_RUBBR</name>
<dbReference type="HOGENOM" id="CLU_034061_1_1_0"/>
<evidence type="ECO:0000259" key="2">
    <source>
        <dbReference type="PROSITE" id="PS51644"/>
    </source>
</evidence>
<dbReference type="PANTHER" id="PTHR35811:SF1">
    <property type="entry name" value="HTH OST-TYPE DOMAIN-CONTAINING PROTEIN"/>
    <property type="match status" value="1"/>
</dbReference>
<dbReference type="Gene3D" id="3.40.50.1010">
    <property type="entry name" value="5'-nuclease"/>
    <property type="match status" value="1"/>
</dbReference>
<dbReference type="Pfam" id="PF01936">
    <property type="entry name" value="NYN"/>
    <property type="match status" value="1"/>
</dbReference>
<evidence type="ECO:0000256" key="1">
    <source>
        <dbReference type="SAM" id="MobiDB-lite"/>
    </source>
</evidence>
<reference evidence="4" key="1">
    <citation type="submission" date="2011-02" db="EMBL/GenBank/DDBJ databases">
        <title>The complete genome of Planctomyces brasiliensis DSM 5305.</title>
        <authorList>
            <person name="Lucas S."/>
            <person name="Copeland A."/>
            <person name="Lapidus A."/>
            <person name="Bruce D."/>
            <person name="Goodwin L."/>
            <person name="Pitluck S."/>
            <person name="Kyrpides N."/>
            <person name="Mavromatis K."/>
            <person name="Pagani I."/>
            <person name="Ivanova N."/>
            <person name="Ovchinnikova G."/>
            <person name="Lu M."/>
            <person name="Detter J.C."/>
            <person name="Han C."/>
            <person name="Land M."/>
            <person name="Hauser L."/>
            <person name="Markowitz V."/>
            <person name="Cheng J.-F."/>
            <person name="Hugenholtz P."/>
            <person name="Woyke T."/>
            <person name="Wu D."/>
            <person name="Tindall B."/>
            <person name="Pomrenke H.G."/>
            <person name="Brambilla E."/>
            <person name="Klenk H.-P."/>
            <person name="Eisen J.A."/>
        </authorList>
    </citation>
    <scope>NUCLEOTIDE SEQUENCE [LARGE SCALE GENOMIC DNA]</scope>
    <source>
        <strain evidence="4">ATCC 49424 / DSM 5305 / JCM 21570 / NBRC 103401 / IFAM 1448</strain>
    </source>
</reference>
<evidence type="ECO:0000313" key="3">
    <source>
        <dbReference type="EMBL" id="ADY58826.1"/>
    </source>
</evidence>
<dbReference type="PROSITE" id="PS51644">
    <property type="entry name" value="HTH_OST"/>
    <property type="match status" value="1"/>
</dbReference>
<feature type="domain" description="HTH OST-type" evidence="2">
    <location>
        <begin position="162"/>
        <end position="232"/>
    </location>
</feature>
<dbReference type="KEGG" id="pbs:Plabr_1213"/>
<dbReference type="Proteomes" id="UP000006860">
    <property type="component" value="Chromosome"/>
</dbReference>
<protein>
    <recommendedName>
        <fullName evidence="2">HTH OST-type domain-containing protein</fullName>
    </recommendedName>
</protein>
<organism evidence="3 4">
    <name type="scientific">Rubinisphaera brasiliensis (strain ATCC 49424 / DSM 5305 / JCM 21570 / IAM 15109 / NBRC 103401 / IFAM 1448)</name>
    <name type="common">Planctomyces brasiliensis</name>
    <dbReference type="NCBI Taxonomy" id="756272"/>
    <lineage>
        <taxon>Bacteria</taxon>
        <taxon>Pseudomonadati</taxon>
        <taxon>Planctomycetota</taxon>
        <taxon>Planctomycetia</taxon>
        <taxon>Planctomycetales</taxon>
        <taxon>Planctomycetaceae</taxon>
        <taxon>Rubinisphaera</taxon>
    </lineage>
</organism>
<dbReference type="OrthoDB" id="9783963at2"/>
<sequence length="245" mass="27379">MKTNAKAAILLDAENLTHWIKYDGPKTLLNELNADGSFIIRKAYARWTNDSLADFQESLTLLGFDLVHTFHPVSKKNSADIQLTVDAMQFAADKTVQTFVLATGDSDFSPLFRRLREMGKTVIGVGKRSPLSESVRNSCSRFIYTNAAGKPERNNNPPKAQPPRKSIALLNRALDRFTTPVDCSRLKKMMLELDDSFDHKQYGYAQFIKFLRAAPTVVVSRQGTNWSVAPKSDKPQTPAKTPAKT</sequence>
<dbReference type="GO" id="GO:0004540">
    <property type="term" value="F:RNA nuclease activity"/>
    <property type="evidence" value="ECO:0007669"/>
    <property type="project" value="InterPro"/>
</dbReference>
<evidence type="ECO:0000313" key="4">
    <source>
        <dbReference type="Proteomes" id="UP000006860"/>
    </source>
</evidence>